<feature type="chain" id="PRO_5045694207" evidence="1">
    <location>
        <begin position="24"/>
        <end position="228"/>
    </location>
</feature>
<proteinExistence type="predicted"/>
<evidence type="ECO:0000313" key="3">
    <source>
        <dbReference type="Proteomes" id="UP001597373"/>
    </source>
</evidence>
<accession>A0ABW5DJ98</accession>
<keyword evidence="1" id="KW-0732">Signal</keyword>
<dbReference type="Pfam" id="PF09476">
    <property type="entry name" value="Pilus_CpaD"/>
    <property type="match status" value="1"/>
</dbReference>
<sequence length="228" mass="24989">MQKSRATRNALALLVAAAVPVLAGCTKQDPMVVHSLPDDYRTRHPIVIQEKDQVLDLPVGLTSFNMTTMQRTALEGFMANYANSGNGVVTILVPRGSANAGAARSTANDISKFLRSRGISSGRMQTLTYEADPSDSAPIRISYPVMRASVEPCGQWPEDLANTYENRQYYNFGCSYQNNLAAQIANPADLLGPRKMAPADMANRTRSINVYQSRGISSEFMTRSEVNY</sequence>
<evidence type="ECO:0000256" key="1">
    <source>
        <dbReference type="SAM" id="SignalP"/>
    </source>
</evidence>
<reference evidence="3" key="1">
    <citation type="journal article" date="2019" name="Int. J. Syst. Evol. Microbiol.">
        <title>The Global Catalogue of Microorganisms (GCM) 10K type strain sequencing project: providing services to taxonomists for standard genome sequencing and annotation.</title>
        <authorList>
            <consortium name="The Broad Institute Genomics Platform"/>
            <consortium name="The Broad Institute Genome Sequencing Center for Infectious Disease"/>
            <person name="Wu L."/>
            <person name="Ma J."/>
        </authorList>
    </citation>
    <scope>NUCLEOTIDE SEQUENCE [LARGE SCALE GENOMIC DNA]</scope>
    <source>
        <strain evidence="3">KCTC 23707</strain>
    </source>
</reference>
<feature type="signal peptide" evidence="1">
    <location>
        <begin position="1"/>
        <end position="23"/>
    </location>
</feature>
<name>A0ABW5DJ98_9HYPH</name>
<dbReference type="InterPro" id="IPR013361">
    <property type="entry name" value="Pilus_CpaD"/>
</dbReference>
<keyword evidence="3" id="KW-1185">Reference proteome</keyword>
<dbReference type="Proteomes" id="UP001597373">
    <property type="component" value="Unassembled WGS sequence"/>
</dbReference>
<organism evidence="2 3">
    <name type="scientific">Chelativorans composti</name>
    <dbReference type="NCBI Taxonomy" id="768533"/>
    <lineage>
        <taxon>Bacteria</taxon>
        <taxon>Pseudomonadati</taxon>
        <taxon>Pseudomonadota</taxon>
        <taxon>Alphaproteobacteria</taxon>
        <taxon>Hyphomicrobiales</taxon>
        <taxon>Phyllobacteriaceae</taxon>
        <taxon>Chelativorans</taxon>
    </lineage>
</organism>
<dbReference type="InterPro" id="IPR019027">
    <property type="entry name" value="Pilus_biogenesis_CpaD-related"/>
</dbReference>
<dbReference type="EMBL" id="JBHUIR010000020">
    <property type="protein sequence ID" value="MFD2259420.1"/>
    <property type="molecule type" value="Genomic_DNA"/>
</dbReference>
<evidence type="ECO:0000313" key="2">
    <source>
        <dbReference type="EMBL" id="MFD2259420.1"/>
    </source>
</evidence>
<comment type="caution">
    <text evidence="2">The sequence shown here is derived from an EMBL/GenBank/DDBJ whole genome shotgun (WGS) entry which is preliminary data.</text>
</comment>
<dbReference type="RefSeq" id="WP_165277269.1">
    <property type="nucleotide sequence ID" value="NZ_BAABGS010000018.1"/>
</dbReference>
<gene>
    <name evidence="2" type="ORF">ACFSMZ_06545</name>
</gene>
<protein>
    <submittedName>
        <fullName evidence="2">CpaD family pilus assembly protein</fullName>
    </submittedName>
</protein>
<dbReference type="NCBIfam" id="TIGR02522">
    <property type="entry name" value="pilus_cpaD"/>
    <property type="match status" value="1"/>
</dbReference>
<dbReference type="PROSITE" id="PS51257">
    <property type="entry name" value="PROKAR_LIPOPROTEIN"/>
    <property type="match status" value="1"/>
</dbReference>